<proteinExistence type="predicted"/>
<sequence>MQSLDTARNTATHRNMVNGHPSTAWIFSGGASLGAVQVGMLQALLRAGLADGGLARPGPLDVPLARHHHAHG</sequence>
<name>A0ABP7R920_9BURK</name>
<comment type="caution">
    <text evidence="1">The sequence shown here is derived from an EMBL/GenBank/DDBJ whole genome shotgun (WGS) entry which is preliminary data.</text>
</comment>
<evidence type="ECO:0000313" key="1">
    <source>
        <dbReference type="EMBL" id="GAA3994327.1"/>
    </source>
</evidence>
<keyword evidence="2" id="KW-1185">Reference proteome</keyword>
<gene>
    <name evidence="1" type="ORF">GCM10022279_17380</name>
</gene>
<evidence type="ECO:0000313" key="2">
    <source>
        <dbReference type="Proteomes" id="UP001501627"/>
    </source>
</evidence>
<dbReference type="EMBL" id="BAABBP010000013">
    <property type="protein sequence ID" value="GAA3994327.1"/>
    <property type="molecule type" value="Genomic_DNA"/>
</dbReference>
<reference evidence="2" key="1">
    <citation type="journal article" date="2019" name="Int. J. Syst. Evol. Microbiol.">
        <title>The Global Catalogue of Microorganisms (GCM) 10K type strain sequencing project: providing services to taxonomists for standard genome sequencing and annotation.</title>
        <authorList>
            <consortium name="The Broad Institute Genomics Platform"/>
            <consortium name="The Broad Institute Genome Sequencing Center for Infectious Disease"/>
            <person name="Wu L."/>
            <person name="Ma J."/>
        </authorList>
    </citation>
    <scope>NUCLEOTIDE SEQUENCE [LARGE SCALE GENOMIC DNA]</scope>
    <source>
        <strain evidence="2">JCM 17561</strain>
    </source>
</reference>
<dbReference type="Proteomes" id="UP001501627">
    <property type="component" value="Unassembled WGS sequence"/>
</dbReference>
<protein>
    <submittedName>
        <fullName evidence="1">Uncharacterized protein</fullName>
    </submittedName>
</protein>
<organism evidence="1 2">
    <name type="scientific">Comamonas faecalis</name>
    <dbReference type="NCBI Taxonomy" id="1387849"/>
    <lineage>
        <taxon>Bacteria</taxon>
        <taxon>Pseudomonadati</taxon>
        <taxon>Pseudomonadota</taxon>
        <taxon>Betaproteobacteria</taxon>
        <taxon>Burkholderiales</taxon>
        <taxon>Comamonadaceae</taxon>
        <taxon>Comamonas</taxon>
    </lineage>
</organism>
<accession>A0ABP7R920</accession>